<name>A0A0F4G651_9PEZI</name>
<keyword evidence="3" id="KW-0808">Transferase</keyword>
<evidence type="ECO:0000313" key="3">
    <source>
        <dbReference type="EMBL" id="KJX92823.1"/>
    </source>
</evidence>
<keyword evidence="1" id="KW-0472">Membrane</keyword>
<dbReference type="Pfam" id="PF06916">
    <property type="entry name" value="FAM210A-B_dom"/>
    <property type="match status" value="1"/>
</dbReference>
<dbReference type="GO" id="GO:0016740">
    <property type="term" value="F:transferase activity"/>
    <property type="evidence" value="ECO:0007669"/>
    <property type="project" value="UniProtKB-KW"/>
</dbReference>
<dbReference type="InterPro" id="IPR045866">
    <property type="entry name" value="FAM210A/B-like"/>
</dbReference>
<evidence type="ECO:0000259" key="2">
    <source>
        <dbReference type="Pfam" id="PF06916"/>
    </source>
</evidence>
<evidence type="ECO:0000256" key="1">
    <source>
        <dbReference type="SAM" id="Phobius"/>
    </source>
</evidence>
<sequence>MLKTSRIFQLFRQVPTAQEALLRASRRTELTGLRQQSKTIPQRRGLATTTIRTARPAVSSTWRASLFRRARQTRYNSTNPTGPKIDETKLSMSERMRAMSKKYGWTVVGIYLGLSAIDFPFCYLAVRWFGTERIAKVEHAIMDYFWTALERVAPGLMERRETKEALDAAEEATRDADAAVAEKAKHENASIWTQLLFAYGVHKSLIFIRVPLTVAITPKVVKTLRKWGYQIGKPKPK</sequence>
<keyword evidence="1" id="KW-1133">Transmembrane helix</keyword>
<proteinExistence type="predicted"/>
<reference evidence="3 4" key="1">
    <citation type="submission" date="2015-03" db="EMBL/GenBank/DDBJ databases">
        <title>RNA-seq based gene annotation and comparative genomics of four Zymoseptoria species reveal species-specific pathogenicity related genes and transposable element activity.</title>
        <authorList>
            <person name="Grandaubert J."/>
            <person name="Bhattacharyya A."/>
            <person name="Stukenbrock E.H."/>
        </authorList>
    </citation>
    <scope>NUCLEOTIDE SEQUENCE [LARGE SCALE GENOMIC DNA]</scope>
    <source>
        <strain evidence="3 4">Zb18110</strain>
    </source>
</reference>
<feature type="domain" description="DUF1279" evidence="2">
    <location>
        <begin position="95"/>
        <end position="218"/>
    </location>
</feature>
<gene>
    <name evidence="3" type="ORF">TI39_contig5822g00004</name>
</gene>
<keyword evidence="4" id="KW-1185">Reference proteome</keyword>
<feature type="transmembrane region" description="Helical" evidence="1">
    <location>
        <begin position="103"/>
        <end position="126"/>
    </location>
</feature>
<dbReference type="PANTHER" id="PTHR21377:SF0">
    <property type="entry name" value="PROTEIN FAM210B, MITOCHONDRIAL"/>
    <property type="match status" value="1"/>
</dbReference>
<protein>
    <submittedName>
        <fullName evidence="3">Peptide alpha-n-acetyltransferase nat2 like protein</fullName>
    </submittedName>
</protein>
<dbReference type="EMBL" id="LAFY01005777">
    <property type="protein sequence ID" value="KJX92823.1"/>
    <property type="molecule type" value="Genomic_DNA"/>
</dbReference>
<keyword evidence="1" id="KW-0812">Transmembrane</keyword>
<accession>A0A0F4G651</accession>
<dbReference type="PANTHER" id="PTHR21377">
    <property type="entry name" value="PROTEIN FAM210B, MITOCHONDRIAL"/>
    <property type="match status" value="1"/>
</dbReference>
<organism evidence="3 4">
    <name type="scientific">Zymoseptoria brevis</name>
    <dbReference type="NCBI Taxonomy" id="1047168"/>
    <lineage>
        <taxon>Eukaryota</taxon>
        <taxon>Fungi</taxon>
        <taxon>Dikarya</taxon>
        <taxon>Ascomycota</taxon>
        <taxon>Pezizomycotina</taxon>
        <taxon>Dothideomycetes</taxon>
        <taxon>Dothideomycetidae</taxon>
        <taxon>Mycosphaerellales</taxon>
        <taxon>Mycosphaerellaceae</taxon>
        <taxon>Zymoseptoria</taxon>
    </lineage>
</organism>
<evidence type="ECO:0000313" key="4">
    <source>
        <dbReference type="Proteomes" id="UP000033647"/>
    </source>
</evidence>
<dbReference type="AlphaFoldDB" id="A0A0F4G651"/>
<dbReference type="InterPro" id="IPR009688">
    <property type="entry name" value="FAM210A/B-like_dom"/>
</dbReference>
<dbReference type="OrthoDB" id="426386at2759"/>
<dbReference type="GO" id="GO:0005739">
    <property type="term" value="C:mitochondrion"/>
    <property type="evidence" value="ECO:0007669"/>
    <property type="project" value="TreeGrafter"/>
</dbReference>
<dbReference type="Proteomes" id="UP000033647">
    <property type="component" value="Unassembled WGS sequence"/>
</dbReference>
<comment type="caution">
    <text evidence="3">The sequence shown here is derived from an EMBL/GenBank/DDBJ whole genome shotgun (WGS) entry which is preliminary data.</text>
</comment>